<name>A0A5C8ZIE9_9ACTN</name>
<dbReference type="EMBL" id="VKAC01000002">
    <property type="protein sequence ID" value="TXR57354.1"/>
    <property type="molecule type" value="Genomic_DNA"/>
</dbReference>
<dbReference type="Proteomes" id="UP000321234">
    <property type="component" value="Unassembled WGS sequence"/>
</dbReference>
<reference evidence="2 3" key="1">
    <citation type="submission" date="2019-07" db="EMBL/GenBank/DDBJ databases">
        <title>Quadrisphaera sp. strain DD2A genome sequencing and assembly.</title>
        <authorList>
            <person name="Kim I."/>
        </authorList>
    </citation>
    <scope>NUCLEOTIDE SEQUENCE [LARGE SCALE GENOMIC DNA]</scope>
    <source>
        <strain evidence="2 3">DD2A</strain>
    </source>
</reference>
<dbReference type="AlphaFoldDB" id="A0A5C8ZIE9"/>
<evidence type="ECO:0000256" key="1">
    <source>
        <dbReference type="SAM" id="MobiDB-lite"/>
    </source>
</evidence>
<accession>A0A5C8ZIE9</accession>
<organism evidence="2 3">
    <name type="scientific">Quadrisphaera setariae</name>
    <dbReference type="NCBI Taxonomy" id="2593304"/>
    <lineage>
        <taxon>Bacteria</taxon>
        <taxon>Bacillati</taxon>
        <taxon>Actinomycetota</taxon>
        <taxon>Actinomycetes</taxon>
        <taxon>Kineosporiales</taxon>
        <taxon>Kineosporiaceae</taxon>
        <taxon>Quadrisphaera</taxon>
    </lineage>
</organism>
<dbReference type="Gene3D" id="3.40.1490.10">
    <property type="entry name" value="Bit1"/>
    <property type="match status" value="1"/>
</dbReference>
<dbReference type="SUPFAM" id="SSF102462">
    <property type="entry name" value="Peptidyl-tRNA hydrolase II"/>
    <property type="match status" value="1"/>
</dbReference>
<dbReference type="RefSeq" id="WP_147924995.1">
    <property type="nucleotide sequence ID" value="NZ_VKAC01000002.1"/>
</dbReference>
<keyword evidence="3" id="KW-1185">Reference proteome</keyword>
<evidence type="ECO:0000313" key="2">
    <source>
        <dbReference type="EMBL" id="TXR57354.1"/>
    </source>
</evidence>
<protein>
    <submittedName>
        <fullName evidence="2">Uncharacterized protein</fullName>
    </submittedName>
</protein>
<dbReference type="OrthoDB" id="5184773at2"/>
<gene>
    <name evidence="2" type="ORF">FMM08_03620</name>
</gene>
<dbReference type="InterPro" id="IPR023476">
    <property type="entry name" value="Pep_tRNA_hydro_II_dom_sf"/>
</dbReference>
<evidence type="ECO:0000313" key="3">
    <source>
        <dbReference type="Proteomes" id="UP000321234"/>
    </source>
</evidence>
<proteinExistence type="predicted"/>
<comment type="caution">
    <text evidence="2">The sequence shown here is derived from an EMBL/GenBank/DDBJ whole genome shotgun (WGS) entry which is preliminary data.</text>
</comment>
<sequence length="250" mass="26446">MSEQPDERSWLPPEEEPWALSLVVRVEREDAGGPPAHTDVLVAAARAVVALLVDERTTEPDGVFHDAVTRWRGQRIRKIGRRARGSRWERTAQLEHVEARAGSARVRAFAPHPRDDAPKVLRDLQVGGLELTDPESPPRGQGSPASGRYPQSATPVGPVLTIRLAPGVGMSTGKAVAQVGHAAQLALERLDRATVAGWLAGAEPDVATGLAVVVTQGAPALPASQRVDVRDAGYTEVAPGTVTVSAGFEG</sequence>
<feature type="region of interest" description="Disordered" evidence="1">
    <location>
        <begin position="129"/>
        <end position="154"/>
    </location>
</feature>